<keyword evidence="3" id="KW-1185">Reference proteome</keyword>
<proteinExistence type="predicted"/>
<dbReference type="PANTHER" id="PTHR35149">
    <property type="entry name" value="SLL5132 PROTEIN"/>
    <property type="match status" value="1"/>
</dbReference>
<evidence type="ECO:0000259" key="1">
    <source>
        <dbReference type="Pfam" id="PF03235"/>
    </source>
</evidence>
<dbReference type="AlphaFoldDB" id="C7MHJ6"/>
<dbReference type="STRING" id="446465.Bfae_05390"/>
<dbReference type="eggNOG" id="COG1479">
    <property type="taxonomic scope" value="Bacteria"/>
</dbReference>
<gene>
    <name evidence="2" type="ordered locus">Bfae_05390</name>
</gene>
<feature type="domain" description="GmrSD restriction endonucleases N-terminal" evidence="1">
    <location>
        <begin position="12"/>
        <end position="232"/>
    </location>
</feature>
<reference evidence="2 3" key="1">
    <citation type="journal article" date="2009" name="Stand. Genomic Sci.">
        <title>Complete genome sequence of Brachybacterium faecium type strain (Schefferle 6-10).</title>
        <authorList>
            <person name="Lapidus A."/>
            <person name="Pukall R."/>
            <person name="Labuttii K."/>
            <person name="Copeland A."/>
            <person name="Del Rio T.G."/>
            <person name="Nolan M."/>
            <person name="Chen F."/>
            <person name="Lucas S."/>
            <person name="Tice H."/>
            <person name="Cheng J.F."/>
            <person name="Bruce D."/>
            <person name="Goodwin L."/>
            <person name="Pitluck S."/>
            <person name="Rohde M."/>
            <person name="Goker M."/>
            <person name="Pati A."/>
            <person name="Ivanova N."/>
            <person name="Mavrommatis K."/>
            <person name="Chen A."/>
            <person name="Palaniappan K."/>
            <person name="D'haeseleer P."/>
            <person name="Chain P."/>
            <person name="Bristow J."/>
            <person name="Eisen J.A."/>
            <person name="Markowitz V."/>
            <person name="Hugenholtz P."/>
            <person name="Kyrpides N.C."/>
            <person name="Klenk H.P."/>
        </authorList>
    </citation>
    <scope>NUCLEOTIDE SEQUENCE [LARGE SCALE GENOMIC DNA]</scope>
    <source>
        <strain evidence="3">ATCC 43885 / DSM 4810 / JCM 11609 / LMG 19847 / NBRC 14762 / NCIMB 9860 / 6-10</strain>
    </source>
</reference>
<dbReference type="KEGG" id="bfa:Bfae_05390"/>
<dbReference type="PANTHER" id="PTHR35149:SF2">
    <property type="entry name" value="DUF262 DOMAIN-CONTAINING PROTEIN"/>
    <property type="match status" value="1"/>
</dbReference>
<accession>C7MHJ6</accession>
<dbReference type="EMBL" id="CP001643">
    <property type="protein sequence ID" value="ACU84405.1"/>
    <property type="molecule type" value="Genomic_DNA"/>
</dbReference>
<evidence type="ECO:0000313" key="2">
    <source>
        <dbReference type="EMBL" id="ACU84405.1"/>
    </source>
</evidence>
<name>C7MHJ6_BRAFD</name>
<protein>
    <submittedName>
        <fullName evidence="2">Uncharacterized conserved protein</fullName>
    </submittedName>
</protein>
<dbReference type="HOGENOM" id="CLU_011736_4_0_11"/>
<sequence>MCQTDEGDGDTLKELLEGTKQYQVPLYQRTYSWEKDQHERLWSDLVLLAEDRQVNREATHFLGSVVLAPSPSNGPTGVHRYLVVDGQQRLTTLSILLAAVRDHRAATEGAQHRDRINEQYLENKWESEDARLKLSPTQADRDSYRACIRQTTAAGSADGIGEAYRYFMGRLSAASSEDMPVDVQALEEAVLLGLALVSVTAQKGDNVHRIFESLNNTGLQLTQGDLLRNYLFMRLEGNAEEAYTDLWLPLQKLLAPKQLELLFWLDLVQENPKARQSNVYSDQVKRLERLQDERALVDEITRFLHLGRLLAVILNPEREHDQDVRTRLTRLKAWGTTTVYPLLLHLMDRRGTR</sequence>
<dbReference type="Pfam" id="PF03235">
    <property type="entry name" value="GmrSD_N"/>
    <property type="match status" value="1"/>
</dbReference>
<evidence type="ECO:0000313" key="3">
    <source>
        <dbReference type="Proteomes" id="UP000001919"/>
    </source>
</evidence>
<dbReference type="PATRIC" id="fig|446465.5.peg.527"/>
<dbReference type="Proteomes" id="UP000001919">
    <property type="component" value="Chromosome"/>
</dbReference>
<dbReference type="InterPro" id="IPR004919">
    <property type="entry name" value="GmrSD_N"/>
</dbReference>
<organism evidence="2 3">
    <name type="scientific">Brachybacterium faecium (strain ATCC 43885 / DSM 4810 / JCM 11609 / LMG 19847 / NBRC 14762 / NCIMB 9860 / 6-10)</name>
    <dbReference type="NCBI Taxonomy" id="446465"/>
    <lineage>
        <taxon>Bacteria</taxon>
        <taxon>Bacillati</taxon>
        <taxon>Actinomycetota</taxon>
        <taxon>Actinomycetes</taxon>
        <taxon>Micrococcales</taxon>
        <taxon>Dermabacteraceae</taxon>
        <taxon>Brachybacterium</taxon>
    </lineage>
</organism>
<dbReference type="OrthoDB" id="9798761at2"/>